<dbReference type="STRING" id="3476.A0A2P5C905"/>
<dbReference type="InterPro" id="IPR014002">
    <property type="entry name" value="Agenet_dom_plant"/>
</dbReference>
<evidence type="ECO:0000313" key="11">
    <source>
        <dbReference type="EMBL" id="PON57546.1"/>
    </source>
</evidence>
<sequence length="1404" mass="159156">MAVVDPEEPDTFITNRKRKRDQPERKLPVDQHVEVRSVEDGFSGSWHSGVVIACSSRRGHFRHVRYDHLLDDDEPENLVDVVAVSPILDGIHSGKRNWNKIYRGNIRPLPPVVMFESWGLHYGLCVDAYYNDAWWEGVIFDHDDGSPKRRVFFPDLGDEMEMEIDNLRITQDWNEVTEHWNRRGNWTVLELIQEFENESCLPVSVKQIWYDMREREDFKKVMEWTCTEEELWKKMLRDVIDDYLDIIVKELCPTLELSEDSLPEVMGALDSAQPGKEVNMDPEAEVIGLHDILPVDNPAKSGVLIDQGTIALVSTQLTKNDNVDPMAELIVSNDVLPVDNPVNNDGVIDQEAIVKNVLERAPRGTGVNMDPETESNECYAVVPVDNPLNCKRVADVMTVYDCSDRIIDEPLQICDVGAPNAASVEPDMDPLTSMLDNDELNMKLLAVSNIPHHSEALCLPPQSLPMSPSNHGGIFRAGSDSHGFEGILSNTFDKIKGKHKDRALGNAGSNTSDMVKRKRKDQALENTGKWQLFSSEMLRGAEFCPKAVDEYYAHFCRTKPGKTKNLGSLRTAVWKHILYLGWKCESSCENARIRKRFTSPEGRCFHSLQQVCKHLKESTRDTASQDDPRRVLPLSNESLPLEHPEESLNPDDHPQAAVFPCFIENNKADYFLHPVMEFLQTLKESEKKIISKKRSEAKKHLFSVGWRTGKTYLGSGREVLCYKSPTGKVYYSPRTACTAYLHEEFSKRAASTCTLTKSLNVAGENEGFSTDNMPSPIASGLDFQKNLVQQNFLSKKLSRAMKPGKVKVQGTRNIRKRRYGSLLVDASLLFQRQMDLHARRDGLKNSSRKDRKLSHSKYQNSSLPKAKRSKKSEALINLRTAEGDTLPKRVLRSSKRVQEVAIPNSSHNNPRTVLSWLIDNNMVLPREKVQYRSRKDQSTMAEGRITRNGIKCSCCRKLFTLIGFEVHARSNYNKPAANIFLEDGRSLLDCQMQIISNCNMQSLTTESHDTMKSSWHRGENDYICSVCQYGGELMLCDSCPSSFHKMCLGLKDIPDGDWFCPSCCCGICGQGKFQDQEDNEHTKNGNLICTQCERKYHVGCMSNKQPDKLQNCHAGNWFCTEKCEKIFLGLQKLLGKPFTVGADNLTWYILKSRKADSNSADFVDIDALTESYSTLNVALNVMHECFEPVKDPRSGRDLVEDIMFNRWSDLKRLSFQGFYTVLLVRNDELITVATISFFPRVYGQKVAEVPLVGTRFQYRRLGMCRILMNELEKKLMELGVERLVLPAVPSELNLNFIMIAVKLAITLIMIDAVLSLKYIRQNKLKMIKSWTKDKRTSFKEKRASLLHPPSPFASTPSPPHSLPSLVGTAHFYQQLTSRHKPPTLPLLTLQSTLTLSLVGVAASY</sequence>
<dbReference type="Pfam" id="PF22970">
    <property type="entry name" value="DUF7028"/>
    <property type="match status" value="2"/>
</dbReference>
<dbReference type="PROSITE" id="PS51186">
    <property type="entry name" value="GNAT"/>
    <property type="match status" value="1"/>
</dbReference>
<dbReference type="InterPro" id="IPR016181">
    <property type="entry name" value="Acyl_CoA_acyltransferase"/>
</dbReference>
<dbReference type="InterPro" id="IPR001965">
    <property type="entry name" value="Znf_PHD"/>
</dbReference>
<keyword evidence="8" id="KW-0812">Transmembrane</keyword>
<feature type="transmembrane region" description="Helical" evidence="8">
    <location>
        <begin position="1296"/>
        <end position="1319"/>
    </location>
</feature>
<dbReference type="EMBL" id="JXTB01000158">
    <property type="protein sequence ID" value="PON57546.1"/>
    <property type="molecule type" value="Genomic_DNA"/>
</dbReference>
<evidence type="ECO:0000256" key="4">
    <source>
        <dbReference type="ARBA" id="ARBA00022833"/>
    </source>
</evidence>
<dbReference type="GO" id="GO:0008270">
    <property type="term" value="F:zinc ion binding"/>
    <property type="evidence" value="ECO:0007669"/>
    <property type="project" value="UniProtKB-KW"/>
</dbReference>
<reference evidence="12" key="1">
    <citation type="submission" date="2016-06" db="EMBL/GenBank/DDBJ databases">
        <title>Parallel loss of symbiosis genes in relatives of nitrogen-fixing non-legume Parasponia.</title>
        <authorList>
            <person name="Van Velzen R."/>
            <person name="Holmer R."/>
            <person name="Bu F."/>
            <person name="Rutten L."/>
            <person name="Van Zeijl A."/>
            <person name="Liu W."/>
            <person name="Santuari L."/>
            <person name="Cao Q."/>
            <person name="Sharma T."/>
            <person name="Shen D."/>
            <person name="Roswanjaya Y."/>
            <person name="Wardhani T."/>
            <person name="Kalhor M.S."/>
            <person name="Jansen J."/>
            <person name="Van den Hoogen J."/>
            <person name="Gungor B."/>
            <person name="Hartog M."/>
            <person name="Hontelez J."/>
            <person name="Verver J."/>
            <person name="Yang W.-C."/>
            <person name="Schijlen E."/>
            <person name="Repin R."/>
            <person name="Schilthuizen M."/>
            <person name="Schranz E."/>
            <person name="Heidstra R."/>
            <person name="Miyata K."/>
            <person name="Fedorova E."/>
            <person name="Kohlen W."/>
            <person name="Bisseling T."/>
            <person name="Smit S."/>
            <person name="Geurts R."/>
        </authorList>
    </citation>
    <scope>NUCLEOTIDE SEQUENCE [LARGE SCALE GENOMIC DNA]</scope>
    <source>
        <strain evidence="12">cv. WU1-14</strain>
    </source>
</reference>
<dbReference type="PANTHER" id="PTHR46309:SF12">
    <property type="entry name" value="GB|AAC80581.1"/>
    <property type="match status" value="1"/>
</dbReference>
<dbReference type="OrthoDB" id="1903104at2759"/>
<dbReference type="SUPFAM" id="SSF57903">
    <property type="entry name" value="FYVE/PHD zinc finger"/>
    <property type="match status" value="1"/>
</dbReference>
<comment type="caution">
    <text evidence="11">The sequence shown here is derived from an EMBL/GenBank/DDBJ whole genome shotgun (WGS) entry which is preliminary data.</text>
</comment>
<evidence type="ECO:0000256" key="1">
    <source>
        <dbReference type="ARBA" id="ARBA00004123"/>
    </source>
</evidence>
<dbReference type="Pfam" id="PF23209">
    <property type="entry name" value="IDM1_C"/>
    <property type="match status" value="1"/>
</dbReference>
<proteinExistence type="predicted"/>
<dbReference type="InterPro" id="IPR042163">
    <property type="entry name" value="PHF12"/>
</dbReference>
<feature type="compositionally biased region" description="Acidic residues" evidence="7">
    <location>
        <begin position="1"/>
        <end position="10"/>
    </location>
</feature>
<dbReference type="SUPFAM" id="SSF55729">
    <property type="entry name" value="Acyl-CoA N-acyltransferases (Nat)"/>
    <property type="match status" value="1"/>
</dbReference>
<evidence type="ECO:0000256" key="8">
    <source>
        <dbReference type="SAM" id="Phobius"/>
    </source>
</evidence>
<dbReference type="CDD" id="cd04301">
    <property type="entry name" value="NAT_SF"/>
    <property type="match status" value="1"/>
</dbReference>
<dbReference type="Pfam" id="PF05641">
    <property type="entry name" value="Agenet"/>
    <property type="match status" value="1"/>
</dbReference>
<dbReference type="InterPro" id="IPR000182">
    <property type="entry name" value="GNAT_dom"/>
</dbReference>
<feature type="region of interest" description="Disordered" evidence="7">
    <location>
        <begin position="840"/>
        <end position="873"/>
    </location>
</feature>
<evidence type="ECO:0000256" key="2">
    <source>
        <dbReference type="ARBA" id="ARBA00022723"/>
    </source>
</evidence>
<keyword evidence="2" id="KW-0479">Metal-binding</keyword>
<dbReference type="InterPro" id="IPR011011">
    <property type="entry name" value="Znf_FYVE_PHD"/>
</dbReference>
<evidence type="ECO:0000256" key="6">
    <source>
        <dbReference type="PROSITE-ProRule" id="PRU00146"/>
    </source>
</evidence>
<accession>A0A2P5C905</accession>
<gene>
    <name evidence="11" type="ORF">PanWU01x14_172660</name>
</gene>
<feature type="domain" description="N-acetyltransferase" evidence="10">
    <location>
        <begin position="1163"/>
        <end position="1331"/>
    </location>
</feature>
<name>A0A2P5C905_PARAD</name>
<dbReference type="InterPro" id="IPR054292">
    <property type="entry name" value="DUF7028"/>
</dbReference>
<dbReference type="Pfam" id="PF16135">
    <property type="entry name" value="TDBD"/>
    <property type="match status" value="1"/>
</dbReference>
<protein>
    <submittedName>
        <fullName evidence="11">Protein OBERON</fullName>
    </submittedName>
</protein>
<dbReference type="GO" id="GO:0003714">
    <property type="term" value="F:transcription corepressor activity"/>
    <property type="evidence" value="ECO:0007669"/>
    <property type="project" value="InterPro"/>
</dbReference>
<keyword evidence="5" id="KW-0539">Nucleus</keyword>
<dbReference type="Gene3D" id="3.30.40.10">
    <property type="entry name" value="Zinc/RING finger domain, C3HC4 (zinc finger)"/>
    <property type="match status" value="2"/>
</dbReference>
<dbReference type="CDD" id="cd15532">
    <property type="entry name" value="PHD2_CHD_II"/>
    <property type="match status" value="1"/>
</dbReference>
<dbReference type="CDD" id="cd20405">
    <property type="entry name" value="Tudor_Agenet_AtDUF_rpt1_3"/>
    <property type="match status" value="1"/>
</dbReference>
<dbReference type="GO" id="GO:0016747">
    <property type="term" value="F:acyltransferase activity, transferring groups other than amino-acyl groups"/>
    <property type="evidence" value="ECO:0007669"/>
    <property type="project" value="InterPro"/>
</dbReference>
<dbReference type="PANTHER" id="PTHR46309">
    <property type="entry name" value="PHD FINGER PROTEIN 12"/>
    <property type="match status" value="1"/>
</dbReference>
<evidence type="ECO:0000256" key="5">
    <source>
        <dbReference type="ARBA" id="ARBA00023242"/>
    </source>
</evidence>
<keyword evidence="8" id="KW-1133">Transmembrane helix</keyword>
<dbReference type="Pfam" id="PF00628">
    <property type="entry name" value="PHD"/>
    <property type="match status" value="1"/>
</dbReference>
<feature type="region of interest" description="Disordered" evidence="7">
    <location>
        <begin position="499"/>
        <end position="520"/>
    </location>
</feature>
<dbReference type="InterPro" id="IPR013083">
    <property type="entry name" value="Znf_RING/FYVE/PHD"/>
</dbReference>
<keyword evidence="8" id="KW-0472">Membrane</keyword>
<dbReference type="SMART" id="SM00249">
    <property type="entry name" value="PHD"/>
    <property type="match status" value="2"/>
</dbReference>
<comment type="subcellular location">
    <subcellularLocation>
        <location evidence="1">Nucleus</location>
    </subcellularLocation>
</comment>
<dbReference type="GO" id="GO:0005634">
    <property type="term" value="C:nucleus"/>
    <property type="evidence" value="ECO:0007669"/>
    <property type="project" value="UniProtKB-SubCell"/>
</dbReference>
<keyword evidence="12" id="KW-1185">Reference proteome</keyword>
<dbReference type="PROSITE" id="PS50016">
    <property type="entry name" value="ZF_PHD_2"/>
    <property type="match status" value="1"/>
</dbReference>
<dbReference type="Proteomes" id="UP000237105">
    <property type="component" value="Unassembled WGS sequence"/>
</dbReference>
<dbReference type="GO" id="GO:0006357">
    <property type="term" value="P:regulation of transcription by RNA polymerase II"/>
    <property type="evidence" value="ECO:0007669"/>
    <property type="project" value="TreeGrafter"/>
</dbReference>
<organism evidence="11 12">
    <name type="scientific">Parasponia andersonii</name>
    <name type="common">Sponia andersonii</name>
    <dbReference type="NCBI Taxonomy" id="3476"/>
    <lineage>
        <taxon>Eukaryota</taxon>
        <taxon>Viridiplantae</taxon>
        <taxon>Streptophyta</taxon>
        <taxon>Embryophyta</taxon>
        <taxon>Tracheophyta</taxon>
        <taxon>Spermatophyta</taxon>
        <taxon>Magnoliopsida</taxon>
        <taxon>eudicotyledons</taxon>
        <taxon>Gunneridae</taxon>
        <taxon>Pentapetalae</taxon>
        <taxon>rosids</taxon>
        <taxon>fabids</taxon>
        <taxon>Rosales</taxon>
        <taxon>Cannabaceae</taxon>
        <taxon>Parasponia</taxon>
    </lineage>
</organism>
<keyword evidence="4" id="KW-0862">Zinc</keyword>
<keyword evidence="3 6" id="KW-0863">Zinc-finger</keyword>
<feature type="domain" description="PHD-type" evidence="9">
    <location>
        <begin position="1021"/>
        <end position="1066"/>
    </location>
</feature>
<evidence type="ECO:0000259" key="9">
    <source>
        <dbReference type="PROSITE" id="PS50016"/>
    </source>
</evidence>
<evidence type="ECO:0000256" key="7">
    <source>
        <dbReference type="SAM" id="MobiDB-lite"/>
    </source>
</evidence>
<dbReference type="InterPro" id="IPR008395">
    <property type="entry name" value="Agenet-like_dom"/>
</dbReference>
<evidence type="ECO:0000313" key="12">
    <source>
        <dbReference type="Proteomes" id="UP000237105"/>
    </source>
</evidence>
<dbReference type="InterPro" id="IPR019787">
    <property type="entry name" value="Znf_PHD-finger"/>
</dbReference>
<dbReference type="InterPro" id="IPR056511">
    <property type="entry name" value="IDM1_C"/>
</dbReference>
<feature type="compositionally biased region" description="Basic and acidic residues" evidence="7">
    <location>
        <begin position="640"/>
        <end position="649"/>
    </location>
</feature>
<evidence type="ECO:0000259" key="10">
    <source>
        <dbReference type="PROSITE" id="PS51186"/>
    </source>
</evidence>
<evidence type="ECO:0000256" key="3">
    <source>
        <dbReference type="ARBA" id="ARBA00022771"/>
    </source>
</evidence>
<feature type="region of interest" description="Disordered" evidence="7">
    <location>
        <begin position="1"/>
        <end position="27"/>
    </location>
</feature>
<feature type="region of interest" description="Disordered" evidence="7">
    <location>
        <begin position="617"/>
        <end position="649"/>
    </location>
</feature>
<dbReference type="SMART" id="SM00743">
    <property type="entry name" value="Agenet"/>
    <property type="match status" value="2"/>
</dbReference>
<dbReference type="InterPro" id="IPR032308">
    <property type="entry name" value="TDBD"/>
</dbReference>